<gene>
    <name evidence="1" type="ORF">MACK_003172</name>
</gene>
<proteinExistence type="predicted"/>
<organism evidence="1 2">
    <name type="scientific">Theileria orientalis</name>
    <dbReference type="NCBI Taxonomy" id="68886"/>
    <lineage>
        <taxon>Eukaryota</taxon>
        <taxon>Sar</taxon>
        <taxon>Alveolata</taxon>
        <taxon>Apicomplexa</taxon>
        <taxon>Aconoidasida</taxon>
        <taxon>Piroplasmida</taxon>
        <taxon>Theileriidae</taxon>
        <taxon>Theileria</taxon>
    </lineage>
</organism>
<evidence type="ECO:0000313" key="2">
    <source>
        <dbReference type="Proteomes" id="UP000244811"/>
    </source>
</evidence>
<dbReference type="EMBL" id="CP056069">
    <property type="protein sequence ID" value="UVC49345.1"/>
    <property type="molecule type" value="Genomic_DNA"/>
</dbReference>
<protein>
    <submittedName>
        <fullName evidence="1">Uncharacterized protein</fullName>
    </submittedName>
</protein>
<sequence>MSTAPGLSFANVTLLLDVPQLPAIFASNCFHNYRTLSREFKFVIKDADDLVYPFNRINMQDKNTNRMGRPRKYNDSE</sequence>
<evidence type="ECO:0000313" key="1">
    <source>
        <dbReference type="EMBL" id="UVC49345.1"/>
    </source>
</evidence>
<reference evidence="1" key="1">
    <citation type="submission" date="2022-07" db="EMBL/GenBank/DDBJ databases">
        <title>Evaluation of T. orientalis genome assembly methods using nanopore sequencing and analysis of variation between genomes.</title>
        <authorList>
            <person name="Yam J."/>
            <person name="Micallef M.L."/>
            <person name="Liu M."/>
            <person name="Djordjevic S.P."/>
            <person name="Bogema D.R."/>
            <person name="Jenkins C."/>
        </authorList>
    </citation>
    <scope>NUCLEOTIDE SEQUENCE</scope>
    <source>
        <strain evidence="1">Goon Nure</strain>
    </source>
</reference>
<dbReference type="AlphaFoldDB" id="A0A976SI78"/>
<dbReference type="Proteomes" id="UP000244811">
    <property type="component" value="Chromosome 1"/>
</dbReference>
<accession>A0A976SI78</accession>
<name>A0A976SI78_THEOR</name>